<keyword evidence="2" id="KW-1185">Reference proteome</keyword>
<accession>M7NA54</accession>
<name>M7NA54_9FLAO</name>
<dbReference type="EMBL" id="ANLA01000008">
    <property type="protein sequence ID" value="EMQ95343.1"/>
    <property type="molecule type" value="Genomic_DNA"/>
</dbReference>
<reference evidence="1 2" key="1">
    <citation type="submission" date="2012-12" db="EMBL/GenBank/DDBJ databases">
        <title>Genome assembly of Formosa sp. AK20.</title>
        <authorList>
            <person name="Kumar R."/>
            <person name="Khatri I."/>
            <person name="Vaidya B."/>
            <person name="Subramanian S."/>
            <person name="Pinnaka A."/>
        </authorList>
    </citation>
    <scope>NUCLEOTIDE SEQUENCE [LARGE SCALE GENOMIC DNA]</scope>
    <source>
        <strain evidence="1 2">AK20</strain>
    </source>
</reference>
<evidence type="ECO:0000313" key="1">
    <source>
        <dbReference type="EMBL" id="EMQ95343.1"/>
    </source>
</evidence>
<sequence>MYSVYTLSLIRINPITTQWKPQPKHHSNKGDLKTLESINKKSAPKLDTLFHFPTLINMN</sequence>
<organism evidence="1 2">
    <name type="scientific">Xanthomarina gelatinilytica</name>
    <dbReference type="NCBI Taxonomy" id="1137281"/>
    <lineage>
        <taxon>Bacteria</taxon>
        <taxon>Pseudomonadati</taxon>
        <taxon>Bacteroidota</taxon>
        <taxon>Flavobacteriia</taxon>
        <taxon>Flavobacteriales</taxon>
        <taxon>Flavobacteriaceae</taxon>
        <taxon>Xanthomarina</taxon>
    </lineage>
</organism>
<evidence type="ECO:0000313" key="2">
    <source>
        <dbReference type="Proteomes" id="UP000012024"/>
    </source>
</evidence>
<gene>
    <name evidence="1" type="ORF">D778_02645</name>
</gene>
<dbReference type="Proteomes" id="UP000012024">
    <property type="component" value="Unassembled WGS sequence"/>
</dbReference>
<comment type="caution">
    <text evidence="1">The sequence shown here is derived from an EMBL/GenBank/DDBJ whole genome shotgun (WGS) entry which is preliminary data.</text>
</comment>
<dbReference type="PATRIC" id="fig|1137281.3.peg.1234"/>
<dbReference type="AlphaFoldDB" id="M7NA54"/>
<protein>
    <submittedName>
        <fullName evidence="1">Uncharacterized protein</fullName>
    </submittedName>
</protein>
<proteinExistence type="predicted"/>